<evidence type="ECO:0000313" key="2">
    <source>
        <dbReference type="RefSeq" id="XP_059599652.1"/>
    </source>
</evidence>
<dbReference type="GeneID" id="84589939"/>
<proteinExistence type="predicted"/>
<dbReference type="KEGG" id="ang:An01g04960"/>
<accession>A0AAJ8BL33</accession>
<gene>
    <name evidence="2" type="ORF">An01g04960</name>
</gene>
<feature type="region of interest" description="Disordered" evidence="1">
    <location>
        <begin position="1"/>
        <end position="34"/>
    </location>
</feature>
<reference evidence="2" key="2">
    <citation type="submission" date="2025-08" db="UniProtKB">
        <authorList>
            <consortium name="RefSeq"/>
        </authorList>
    </citation>
    <scope>IDENTIFICATION</scope>
</reference>
<evidence type="ECO:0000256" key="1">
    <source>
        <dbReference type="SAM" id="MobiDB-lite"/>
    </source>
</evidence>
<name>A0AAJ8BL33_ASPNG</name>
<reference evidence="2" key="1">
    <citation type="submission" date="2025-02" db="EMBL/GenBank/DDBJ databases">
        <authorList>
            <consortium name="NCBI Genome Project"/>
        </authorList>
    </citation>
    <scope>NUCLEOTIDE SEQUENCE</scope>
</reference>
<feature type="region of interest" description="Disordered" evidence="1">
    <location>
        <begin position="124"/>
        <end position="160"/>
    </location>
</feature>
<organism evidence="2">
    <name type="scientific">Aspergillus niger</name>
    <dbReference type="NCBI Taxonomy" id="5061"/>
    <lineage>
        <taxon>Eukaryota</taxon>
        <taxon>Fungi</taxon>
        <taxon>Dikarya</taxon>
        <taxon>Ascomycota</taxon>
        <taxon>Pezizomycotina</taxon>
        <taxon>Eurotiomycetes</taxon>
        <taxon>Eurotiomycetidae</taxon>
        <taxon>Eurotiales</taxon>
        <taxon>Aspergillaceae</taxon>
        <taxon>Aspergillus</taxon>
        <taxon>Aspergillus subgen. Circumdati</taxon>
    </lineage>
</organism>
<dbReference type="AlphaFoldDB" id="A0AAJ8BL33"/>
<sequence>MEGGGGLGSMGNRDKRTVAGHQPPVSVYPGQPPADSAICRGRPPAYVSMIVIDTIERTLADQGVTLFAMVDALINGRSVCCSMFAGDFQSTDPSYLINSSEAVGLSVVLIVKLTLRSSRIDQGSSTKFRSINPPRNRSTRLARNPTPAISQQSWESGQAR</sequence>
<dbReference type="RefSeq" id="XP_059599652.1">
    <property type="nucleotide sequence ID" value="XM_059747848.1"/>
</dbReference>
<dbReference type="VEuPathDB" id="FungiDB:An01g04960"/>
<protein>
    <submittedName>
        <fullName evidence="2">Uncharacterized protein</fullName>
    </submittedName>
</protein>